<feature type="coiled-coil region" evidence="1">
    <location>
        <begin position="344"/>
        <end position="413"/>
    </location>
</feature>
<keyword evidence="1" id="KW-0175">Coiled coil</keyword>
<feature type="coiled-coil region" evidence="1">
    <location>
        <begin position="245"/>
        <end position="272"/>
    </location>
</feature>
<feature type="coiled-coil region" evidence="1">
    <location>
        <begin position="438"/>
        <end position="524"/>
    </location>
</feature>
<evidence type="ECO:0000313" key="4">
    <source>
        <dbReference type="Proteomes" id="UP001359485"/>
    </source>
</evidence>
<feature type="coiled-coil region" evidence="1">
    <location>
        <begin position="1812"/>
        <end position="1961"/>
    </location>
</feature>
<evidence type="ECO:0000256" key="1">
    <source>
        <dbReference type="SAM" id="Coils"/>
    </source>
</evidence>
<feature type="region of interest" description="Disordered" evidence="2">
    <location>
        <begin position="91"/>
        <end position="122"/>
    </location>
</feature>
<feature type="coiled-coil region" evidence="1">
    <location>
        <begin position="2216"/>
        <end position="2310"/>
    </location>
</feature>
<gene>
    <name evidence="3" type="ORF">RUM44_005073</name>
</gene>
<reference evidence="3 4" key="1">
    <citation type="submission" date="2023-09" db="EMBL/GenBank/DDBJ databases">
        <title>Genomes of two closely related lineages of the louse Polyplax serrata with different host specificities.</title>
        <authorList>
            <person name="Martinu J."/>
            <person name="Tarabai H."/>
            <person name="Stefka J."/>
            <person name="Hypsa V."/>
        </authorList>
    </citation>
    <scope>NUCLEOTIDE SEQUENCE [LARGE SCALE GENOMIC DNA]</scope>
    <source>
        <strain evidence="3">98ZLc_SE</strain>
    </source>
</reference>
<comment type="caution">
    <text evidence="3">The sequence shown here is derived from an EMBL/GenBank/DDBJ whole genome shotgun (WGS) entry which is preliminary data.</text>
</comment>
<feature type="coiled-coil region" evidence="1">
    <location>
        <begin position="691"/>
        <end position="803"/>
    </location>
</feature>
<evidence type="ECO:0000313" key="3">
    <source>
        <dbReference type="EMBL" id="KAK6630406.1"/>
    </source>
</evidence>
<feature type="coiled-coil region" evidence="1">
    <location>
        <begin position="1373"/>
        <end position="1434"/>
    </location>
</feature>
<feature type="coiled-coil region" evidence="1">
    <location>
        <begin position="1987"/>
        <end position="2183"/>
    </location>
</feature>
<feature type="region of interest" description="Disordered" evidence="2">
    <location>
        <begin position="1618"/>
        <end position="1639"/>
    </location>
</feature>
<dbReference type="Gene3D" id="1.10.287.1490">
    <property type="match status" value="1"/>
</dbReference>
<feature type="coiled-coil region" evidence="1">
    <location>
        <begin position="2749"/>
        <end position="2797"/>
    </location>
</feature>
<evidence type="ECO:0008006" key="5">
    <source>
        <dbReference type="Google" id="ProtNLM"/>
    </source>
</evidence>
<feature type="coiled-coil region" evidence="1">
    <location>
        <begin position="1650"/>
        <end position="1684"/>
    </location>
</feature>
<proteinExistence type="predicted"/>
<evidence type="ECO:0000256" key="2">
    <source>
        <dbReference type="SAM" id="MobiDB-lite"/>
    </source>
</evidence>
<feature type="compositionally biased region" description="Basic and acidic residues" evidence="2">
    <location>
        <begin position="1618"/>
        <end position="1633"/>
    </location>
</feature>
<feature type="coiled-coil region" evidence="1">
    <location>
        <begin position="2606"/>
        <end position="2675"/>
    </location>
</feature>
<feature type="coiled-coil region" evidence="1">
    <location>
        <begin position="619"/>
        <end position="646"/>
    </location>
</feature>
<dbReference type="EMBL" id="JAWJWF010000008">
    <property type="protein sequence ID" value="KAK6630406.1"/>
    <property type="molecule type" value="Genomic_DNA"/>
</dbReference>
<feature type="non-terminal residue" evidence="3">
    <location>
        <position position="2985"/>
    </location>
</feature>
<feature type="coiled-coil region" evidence="1">
    <location>
        <begin position="553"/>
        <end position="584"/>
    </location>
</feature>
<organism evidence="3 4">
    <name type="scientific">Polyplax serrata</name>
    <name type="common">Common mouse louse</name>
    <dbReference type="NCBI Taxonomy" id="468196"/>
    <lineage>
        <taxon>Eukaryota</taxon>
        <taxon>Metazoa</taxon>
        <taxon>Ecdysozoa</taxon>
        <taxon>Arthropoda</taxon>
        <taxon>Hexapoda</taxon>
        <taxon>Insecta</taxon>
        <taxon>Pterygota</taxon>
        <taxon>Neoptera</taxon>
        <taxon>Paraneoptera</taxon>
        <taxon>Psocodea</taxon>
        <taxon>Troctomorpha</taxon>
        <taxon>Phthiraptera</taxon>
        <taxon>Anoplura</taxon>
        <taxon>Polyplacidae</taxon>
        <taxon>Polyplax</taxon>
    </lineage>
</organism>
<feature type="coiled-coil region" evidence="1">
    <location>
        <begin position="1030"/>
        <end position="1163"/>
    </location>
</feature>
<dbReference type="Proteomes" id="UP001359485">
    <property type="component" value="Unassembled WGS sequence"/>
</dbReference>
<name>A0ABR1AYL3_POLSC</name>
<feature type="coiled-coil region" evidence="1">
    <location>
        <begin position="1487"/>
        <end position="1609"/>
    </location>
</feature>
<feature type="region of interest" description="Disordered" evidence="2">
    <location>
        <begin position="1"/>
        <end position="23"/>
    </location>
</feature>
<keyword evidence="4" id="KW-1185">Reference proteome</keyword>
<feature type="coiled-coil region" evidence="1">
    <location>
        <begin position="1271"/>
        <end position="1330"/>
    </location>
</feature>
<feature type="coiled-coil region" evidence="1">
    <location>
        <begin position="2449"/>
        <end position="2560"/>
    </location>
</feature>
<feature type="coiled-coil region" evidence="1">
    <location>
        <begin position="2344"/>
        <end position="2371"/>
    </location>
</feature>
<protein>
    <recommendedName>
        <fullName evidence="5">Golgin subfamily B member 1-like</fullName>
    </recommendedName>
</protein>
<accession>A0ABR1AYL3</accession>
<sequence>MLWDPASTKKNEEGEGDSSSVPILVPLQSKSAATGKTVPVLVPDVQDLKDQFQHQQDMLMQIKETLKQNESQLNSKEKQVEVYANKLSQIRARTKNTQGKKTGATVKDDAHSESVKPLVKKSSKENLGKLQITPECDKQAGNNSKIGRVGKISELKKCLEENKLKFEQITGKEQTETKMIESLVEQMKSKLDERDKTIQDLQKHIEENVKLSKLEDLPKKSRKKGISKFTQTTQTQVKSDDSNELITLQNKIYELETTILDLQENLKEKESVIDARTQAVTLLSQDLSLKGKNTLENLEETRQEMRTMQHNFIDIENRLKNDITERDNRLSDFEEKYNELKSINSDMGVKNAELQEKLVKLQERYADMEMELTCKSEKRSSPQSQAQLTNEKLEELEKKLTVLTKELDDRNKAMIKMKIEHKNKLKNVNQIVQTLKGASDEKAEIVKLSKMVEEYEAVKVRLENRVAELEDDKGNLLLSILDVDDLKATEKKLKDQINELEITINRQNEEMANQLRRITVLEKEKSDLVQVNQDQNVIIENLYEKMLSVDNSNGNEETSAKELNQKLKDMEEEYNRRIENLKLEHGKELEMLESYYNSKIENAERRELEDYRISTEISNIHVEEQIELLIREKQQLLEKLKSLSGVSSVESMAFEKVERSELRDYKESGEDVDGVLQQEEDGRLIHLQKIINDQQGMISELQTTIQAEKQKTKTYESRLGEMEETIRDLEGSNALIKEQIKTVDAGKTGKNQKSNLNAKNKVKKIEMELGEAKKLVEEQSKKLDELKEKLEGKDELIKKYIEKIELFEKDDWDRQNHWQNTQGDFENVDELQTRCLSLEHSLMEINEHFERLRKENIEIVHQLSEEKVKRRKLLEELGAKSGNVQTEDLDTSKFREKVDSLNQLVSNLDTKIEKLETTLSSQSSVERIGEITHGEEESWESEELQQKLEWTNVILTSKETEIFRLQSLLEDRSKTMEDLLADVNEYKVKLSENEKTITDLMETVKARENQILEMSTKFSQIEQEYAESKARENETQLQQLMGVLKQMETEMLKKDSQLEEVQGILAQKSNDIVHLRNQMEITNNDIVRNYQEELDKLHKSLESKESQCNALLAEKNNIESAMKNLSAEKEHTRSAVTEAAAENAKLQQSLLDKEKLITELSEKLTKIETSGVGKASTQDTDDMKIKMKKLAANLKKKAQNETELLQRVTSLEAVIADKDAIIENLQAGVQEITEKWTTEKCEKEHCSNELAATKTHIGTLQNELTSLVGLKEAMEKELQTSRAAYEDQIRQLKAEIQQTLKACDDFKLIEQQYKDKVSQVEKRLTELSSEHQSALLKSKETEYALDEARKSYETGLHKLAEMTGKFEEMKFKHDQIVLLKEDLENKLEEFQKQHRGSADKSVFDAKLQENLAVIENLESELTKAQDRIKYVEEKLFASEERRLSLENRNEEMCLKMTEESENRMTIDGLANQVDELLKSEKHLVGSVKSLEANNADLKQAFEEAQSGKQSLDNELKVMSERIHELTEELKQLRNAENEKNNSINCLTKELEKTKAENTKILEEYKKLNRDYEQFEIDFKENLENSQNAEKSLRQKIEELTSENSILVQKVNFLADDKTLGSEKSDQSSEEDKKPRKKKSVTFRTDEVEYIKDLKQQLHSYDARLNEANDEIEKLKGELLRETLKHEVSDVVTEAQEKAESLKSVSQDTLFPVVEPAAERTEVKGLSAQEQGERKFDASMFFGAPSSDAVLDDNSFFDVACSEEVRRQQQQREEVPQNPDFDSLVWDDGWGTDGHLEEEYLSKRVVDSSGQPNVQYDEKIKSLEAEIEVMKSEVEKLTKELQAQTAKYTKALKKLKEQKVTCDKLQAEVNKVKSNDGFGDLNATIVDELKLQIENMEKKEREYLKNLESHKAEKESLLKKIDVLNAGNEKFLEMKERQDNDTEIWQGKNKELLKEISELRQQLEEPRIVDDSVLAQENKELLCRVEALEWKNCELTQLLEEKEEMMEERQSAPMLSANTENVTEEKSLLQKEIEELKNVKVLLEKKLTDEESKNATNVQELSALAAENETLQDILGKMKDKEISKGDSKVEVLNQKIAELEGQLTVRDSEIFSLRESAYMLEVELNDHKQKLGQLQSEKDLDRNRYTESLTEMEGKLRESEAEVQLLKDRYRSKEEELMRERLENQSQPISLEISKFDAIDLNQSVLQPVAPADDNTESLKEKISQLEQQLKLKEEAMQVQSFFAEKSGKEMDNLKQRNTQLEDSQLAKMKEDELNEFKSTTWNQNYVDEVNQLKRSLNEMQEYLSFKEQEIYQLKLSQSNELQTLNMKLFEMENVMKARDIHQNEEVQQKIFDLENMVRLAEEESRKMEMEKGSEIENQLQRIMELEGLLSCKDEEIGQLVAKLTDLEKSYNDSKIEIERLLNEEKLNSEEKFVEPFQNNFQIPVAFELEAMTRSLEEEKQKSQNLQFELSDREKLIQQKVDEIQSLEKRIIDLESHMNSLMEVENRQKVMAEESHQTTAQLEKIVTDLQRELESSNLQLSETRRELEQYQNSEDEMRSKLKSRLTEMETMLMESTEKKDSEILELKSLVEEKTNFYESLLRSKKEEDTKEKAKEVEAFRKELEKEMERLRLELVGKENDIATLSQTVSEGRSKLEQLGQILEERDREVADLKQMLGHMQVEISSFRNFEKQVKELRMAQVKASDSTVTPEGEQDLSGWTEHELAELSNKLQSDLDTALYMLHQRDVRCDELTFELMQLIEERDTLQLRLSTALRMNEELKAENKDLVDQSNDRQGEKLSVSGEDLQQLADKISQLHSISYLRDKTVKDDSVQRHAEQMSLLARISDSEIPLGEFNLQQALERSPEFFGFKLGSWQTSAEGDAHLIRSIFPPVGRSCRCIYDIVCDKRLKSDEGSVLCPVHFVKLQRIFLSLVHYPGDRAEGVMWRKTPEASFDHRLTDSSIARLSIGCGELQFSPLVDYFLVDY</sequence>